<dbReference type="SUPFAM" id="SSF52374">
    <property type="entry name" value="Nucleotidylyl transferase"/>
    <property type="match status" value="1"/>
</dbReference>
<dbReference type="SUPFAM" id="SSF55190">
    <property type="entry name" value="Arginyl-tRNA synthetase (ArgRS), N-terminal 'additional' domain"/>
    <property type="match status" value="1"/>
</dbReference>
<reference evidence="3 4" key="1">
    <citation type="journal article" date="2016" name="Nat. Commun.">
        <title>Thousands of microbial genomes shed light on interconnected biogeochemical processes in an aquifer system.</title>
        <authorList>
            <person name="Anantharaman K."/>
            <person name="Brown C.T."/>
            <person name="Hug L.A."/>
            <person name="Sharon I."/>
            <person name="Castelle C.J."/>
            <person name="Probst A.J."/>
            <person name="Thomas B.C."/>
            <person name="Singh A."/>
            <person name="Wilkins M.J."/>
            <person name="Karaoz U."/>
            <person name="Brodie E.L."/>
            <person name="Williams K.H."/>
            <person name="Hubbard S.S."/>
            <person name="Banfield J.F."/>
        </authorList>
    </citation>
    <scope>NUCLEOTIDE SEQUENCE [LARGE SCALE GENOMIC DNA]</scope>
</reference>
<gene>
    <name evidence="3" type="ORF">A2V68_00070</name>
</gene>
<evidence type="ECO:0000313" key="3">
    <source>
        <dbReference type="EMBL" id="OGB73999.1"/>
    </source>
</evidence>
<dbReference type="STRING" id="1798535.A2V68_00070"/>
<dbReference type="GO" id="GO:0006420">
    <property type="term" value="P:arginyl-tRNA aminoacylation"/>
    <property type="evidence" value="ECO:0007669"/>
    <property type="project" value="InterPro"/>
</dbReference>
<dbReference type="Pfam" id="PF00750">
    <property type="entry name" value="tRNA-synt_1d"/>
    <property type="match status" value="1"/>
</dbReference>
<protein>
    <submittedName>
        <fullName evidence="3">Arginine--tRNA ligase</fullName>
    </submittedName>
</protein>
<feature type="domain" description="Arginyl tRNA synthetase N-terminal" evidence="2">
    <location>
        <begin position="5"/>
        <end position="90"/>
    </location>
</feature>
<comment type="similarity">
    <text evidence="1">Belongs to the class-I aminoacyl-tRNA synthetase family.</text>
</comment>
<evidence type="ECO:0000256" key="1">
    <source>
        <dbReference type="RuleBase" id="RU363038"/>
    </source>
</evidence>
<keyword evidence="1" id="KW-0030">Aminoacyl-tRNA synthetase</keyword>
<dbReference type="InterPro" id="IPR036695">
    <property type="entry name" value="Arg-tRNA-synth_N_sf"/>
</dbReference>
<comment type="caution">
    <text evidence="3">The sequence shown here is derived from an EMBL/GenBank/DDBJ whole genome shotgun (WGS) entry which is preliminary data.</text>
</comment>
<dbReference type="PRINTS" id="PR01038">
    <property type="entry name" value="TRNASYNTHARG"/>
</dbReference>
<dbReference type="SMART" id="SM01016">
    <property type="entry name" value="Arg_tRNA_synt_N"/>
    <property type="match status" value="1"/>
</dbReference>
<name>A0A1F4NRB3_UNCK3</name>
<dbReference type="PANTHER" id="PTHR11956:SF5">
    <property type="entry name" value="ARGININE--TRNA LIGASE, CYTOPLASMIC"/>
    <property type="match status" value="1"/>
</dbReference>
<dbReference type="PANTHER" id="PTHR11956">
    <property type="entry name" value="ARGINYL-TRNA SYNTHETASE"/>
    <property type="match status" value="1"/>
</dbReference>
<dbReference type="Pfam" id="PF03485">
    <property type="entry name" value="Arg_tRNA_synt_N"/>
    <property type="match status" value="1"/>
</dbReference>
<keyword evidence="1 3" id="KW-0436">Ligase</keyword>
<sequence>MALAEKLRLAITEVATSLWPDVKIPPFEVVPPPLPQFGDLSTALPLTLSKLIQEQPADIAHRIREALSHSELEHIREITVTEPGYLNFIIDFHRLTPHLLEKILSQKENFGTNKEHQGNLVIEHTSVNPNKAAHVGHLRNACLGDSLARLMGATGFNVETQNYIDDLGLQVADSVVAFETYGDTPEGWQVDKWFWK</sequence>
<proteinExistence type="inferred from homology"/>
<accession>A0A1F4NRB3</accession>
<dbReference type="GO" id="GO:0005524">
    <property type="term" value="F:ATP binding"/>
    <property type="evidence" value="ECO:0007669"/>
    <property type="project" value="UniProtKB-KW"/>
</dbReference>
<dbReference type="InterPro" id="IPR035684">
    <property type="entry name" value="ArgRS_core"/>
</dbReference>
<dbReference type="GO" id="GO:0004814">
    <property type="term" value="F:arginine-tRNA ligase activity"/>
    <property type="evidence" value="ECO:0007669"/>
    <property type="project" value="InterPro"/>
</dbReference>
<dbReference type="EMBL" id="META01000007">
    <property type="protein sequence ID" value="OGB73999.1"/>
    <property type="molecule type" value="Genomic_DNA"/>
</dbReference>
<keyword evidence="1" id="KW-0648">Protein biosynthesis</keyword>
<organism evidence="3 4">
    <name type="scientific">candidate division Kazan bacterium RBG_13_50_9</name>
    <dbReference type="NCBI Taxonomy" id="1798535"/>
    <lineage>
        <taxon>Bacteria</taxon>
        <taxon>Bacteria division Kazan-3B-28</taxon>
    </lineage>
</organism>
<dbReference type="InterPro" id="IPR014729">
    <property type="entry name" value="Rossmann-like_a/b/a_fold"/>
</dbReference>
<dbReference type="Gene3D" id="3.40.50.620">
    <property type="entry name" value="HUPs"/>
    <property type="match status" value="1"/>
</dbReference>
<dbReference type="GO" id="GO:0005737">
    <property type="term" value="C:cytoplasm"/>
    <property type="evidence" value="ECO:0007669"/>
    <property type="project" value="InterPro"/>
</dbReference>
<dbReference type="AlphaFoldDB" id="A0A1F4NRB3"/>
<evidence type="ECO:0000313" key="4">
    <source>
        <dbReference type="Proteomes" id="UP000176651"/>
    </source>
</evidence>
<dbReference type="InterPro" id="IPR005148">
    <property type="entry name" value="Arg-tRNA-synth_N"/>
</dbReference>
<keyword evidence="1" id="KW-0067">ATP-binding</keyword>
<dbReference type="Proteomes" id="UP000176651">
    <property type="component" value="Unassembled WGS sequence"/>
</dbReference>
<dbReference type="Gene3D" id="3.30.1360.70">
    <property type="entry name" value="Arginyl tRNA synthetase N-terminal domain"/>
    <property type="match status" value="1"/>
</dbReference>
<keyword evidence="1" id="KW-0547">Nucleotide-binding</keyword>
<dbReference type="InterPro" id="IPR001278">
    <property type="entry name" value="Arg-tRNA-ligase"/>
</dbReference>
<evidence type="ECO:0000259" key="2">
    <source>
        <dbReference type="SMART" id="SM01016"/>
    </source>
</evidence>
<feature type="non-terminal residue" evidence="3">
    <location>
        <position position="196"/>
    </location>
</feature>